<keyword evidence="3" id="KW-1185">Reference proteome</keyword>
<feature type="region of interest" description="Disordered" evidence="1">
    <location>
        <begin position="355"/>
        <end position="383"/>
    </location>
</feature>
<feature type="compositionally biased region" description="Basic residues" evidence="1">
    <location>
        <begin position="1"/>
        <end position="11"/>
    </location>
</feature>
<reference evidence="2 3" key="1">
    <citation type="journal article" date="2014" name="PLoS Genet.">
        <title>Analysis of the Phlebiopsis gigantea genome, transcriptome and secretome provides insight into its pioneer colonization strategies of wood.</title>
        <authorList>
            <person name="Hori C."/>
            <person name="Ishida T."/>
            <person name="Igarashi K."/>
            <person name="Samejima M."/>
            <person name="Suzuki H."/>
            <person name="Master E."/>
            <person name="Ferreira P."/>
            <person name="Ruiz-Duenas F.J."/>
            <person name="Held B."/>
            <person name="Canessa P."/>
            <person name="Larrondo L.F."/>
            <person name="Schmoll M."/>
            <person name="Druzhinina I.S."/>
            <person name="Kubicek C.P."/>
            <person name="Gaskell J.A."/>
            <person name="Kersten P."/>
            <person name="St John F."/>
            <person name="Glasner J."/>
            <person name="Sabat G."/>
            <person name="Splinter BonDurant S."/>
            <person name="Syed K."/>
            <person name="Yadav J."/>
            <person name="Mgbeahuruike A.C."/>
            <person name="Kovalchuk A."/>
            <person name="Asiegbu F.O."/>
            <person name="Lackner G."/>
            <person name="Hoffmeister D."/>
            <person name="Rencoret J."/>
            <person name="Gutierrez A."/>
            <person name="Sun H."/>
            <person name="Lindquist E."/>
            <person name="Barry K."/>
            <person name="Riley R."/>
            <person name="Grigoriev I.V."/>
            <person name="Henrissat B."/>
            <person name="Kues U."/>
            <person name="Berka R.M."/>
            <person name="Martinez A.T."/>
            <person name="Covert S.F."/>
            <person name="Blanchette R.A."/>
            <person name="Cullen D."/>
        </authorList>
    </citation>
    <scope>NUCLEOTIDE SEQUENCE [LARGE SCALE GENOMIC DNA]</scope>
    <source>
        <strain evidence="2 3">11061_1 CR5-6</strain>
    </source>
</reference>
<evidence type="ECO:0000313" key="2">
    <source>
        <dbReference type="EMBL" id="KIP12162.1"/>
    </source>
</evidence>
<evidence type="ECO:0000256" key="1">
    <source>
        <dbReference type="SAM" id="MobiDB-lite"/>
    </source>
</evidence>
<feature type="compositionally biased region" description="Low complexity" evidence="1">
    <location>
        <begin position="445"/>
        <end position="463"/>
    </location>
</feature>
<dbReference type="OrthoDB" id="3255996at2759"/>
<accession>A0A0C3SDU6</accession>
<feature type="region of interest" description="Disordered" evidence="1">
    <location>
        <begin position="1"/>
        <end position="20"/>
    </location>
</feature>
<feature type="compositionally biased region" description="Basic and acidic residues" evidence="1">
    <location>
        <begin position="363"/>
        <end position="383"/>
    </location>
</feature>
<protein>
    <submittedName>
        <fullName evidence="2">Uncharacterized protein</fullName>
    </submittedName>
</protein>
<dbReference type="HOGENOM" id="CLU_555614_0_0_1"/>
<proteinExistence type="predicted"/>
<feature type="region of interest" description="Disordered" evidence="1">
    <location>
        <begin position="428"/>
        <end position="463"/>
    </location>
</feature>
<dbReference type="EMBL" id="KN840441">
    <property type="protein sequence ID" value="KIP12162.1"/>
    <property type="molecule type" value="Genomic_DNA"/>
</dbReference>
<dbReference type="Proteomes" id="UP000053257">
    <property type="component" value="Unassembled WGS sequence"/>
</dbReference>
<sequence>MGRTASKKVKKAALSPSPSPQKLFHAKLLLAKAEQKAKARKGGRKAAVKEDAEETTAEGVKILWSSKANHYLTDRLLSAIEDKEAYLVAFGFLGSSKGSTSGGNSQASMCASIAERVIFEDPTQKYCHLNKSQAAESVRNRIHKLKKEFLVYHEEIGQTGAGLIGEDRENEITAGSELANIFDRVQQKFPWYKRLLSLMNGNPLADRSAVANSATTLDLTLLTKAVGLERHQEPTEAMVNSDSEEDAAGDADEDNDEDGTLLMTPNAQLESDSKSDVSDSELPTTPRPATHRCRSLTQKTRDAETTTAMGASKTKKTLKLTKSAVPTSTTTQQHKNSRKQSQADHLEALTSIMHAQRSQEAAGRAEERRRREQTRQASETERERLRIAAERERLQLQMEERQRDREHERLLLQMRLQLAQTSGRLHYQGFTPSTQHTPLANEDYLGASSDGLPGSSPLGSSPSGLSNIELTGLGLVGSLSGTQSGWSLGQM</sequence>
<feature type="compositionally biased region" description="Polar residues" evidence="1">
    <location>
        <begin position="324"/>
        <end position="334"/>
    </location>
</feature>
<evidence type="ECO:0000313" key="3">
    <source>
        <dbReference type="Proteomes" id="UP000053257"/>
    </source>
</evidence>
<organism evidence="2 3">
    <name type="scientific">Phlebiopsis gigantea (strain 11061_1 CR5-6)</name>
    <name type="common">White-rot fungus</name>
    <name type="synonym">Peniophora gigantea</name>
    <dbReference type="NCBI Taxonomy" id="745531"/>
    <lineage>
        <taxon>Eukaryota</taxon>
        <taxon>Fungi</taxon>
        <taxon>Dikarya</taxon>
        <taxon>Basidiomycota</taxon>
        <taxon>Agaricomycotina</taxon>
        <taxon>Agaricomycetes</taxon>
        <taxon>Polyporales</taxon>
        <taxon>Phanerochaetaceae</taxon>
        <taxon>Phlebiopsis</taxon>
    </lineage>
</organism>
<dbReference type="AlphaFoldDB" id="A0A0C3SDU6"/>
<feature type="compositionally biased region" description="Acidic residues" evidence="1">
    <location>
        <begin position="242"/>
        <end position="259"/>
    </location>
</feature>
<gene>
    <name evidence="2" type="ORF">PHLGIDRAFT_10231</name>
</gene>
<name>A0A0C3SDU6_PHLG1</name>
<feature type="region of interest" description="Disordered" evidence="1">
    <location>
        <begin position="230"/>
        <end position="343"/>
    </location>
</feature>